<name>A0A2Y9C5C1_9FIRM</name>
<dbReference type="RefSeq" id="WP_109731422.1">
    <property type="nucleotide sequence ID" value="NZ_BAAACK010000011.1"/>
</dbReference>
<keyword evidence="1" id="KW-1133">Transmembrane helix</keyword>
<keyword evidence="3" id="KW-1185">Reference proteome</keyword>
<keyword evidence="1" id="KW-0472">Membrane</keyword>
<accession>A0A2Y9C5C1</accession>
<sequence>MKAVIGEYGKVIILALVLSGMVLFLFGKGEDGFLGMLASTGPAETIGNKDTFAAANAIASRALPELSVRVKKLRRGTEYNLLDRDLFEITAKNEDGENVELSIVRIIAPGEQDITAVTEPEHFTPGLQGEYRMTYRASEIYLASEKAKEKEYRFIAD</sequence>
<evidence type="ECO:0000313" key="2">
    <source>
        <dbReference type="EMBL" id="PWJ28870.1"/>
    </source>
</evidence>
<keyword evidence="1" id="KW-0812">Transmembrane</keyword>
<evidence type="ECO:0000313" key="3">
    <source>
        <dbReference type="Proteomes" id="UP000245845"/>
    </source>
</evidence>
<reference evidence="2 3" key="1">
    <citation type="submission" date="2018-05" db="EMBL/GenBank/DDBJ databases">
        <title>The Hungate 1000. A catalogue of reference genomes from the rumen microbiome.</title>
        <authorList>
            <person name="Kelly W."/>
        </authorList>
    </citation>
    <scope>NUCLEOTIDE SEQUENCE [LARGE SCALE GENOMIC DNA]</scope>
    <source>
        <strain evidence="2 3">NLAE-zl-C242</strain>
    </source>
</reference>
<dbReference type="AlphaFoldDB" id="A0A2Y9C5C1"/>
<dbReference type="Proteomes" id="UP000245845">
    <property type="component" value="Unassembled WGS sequence"/>
</dbReference>
<protein>
    <submittedName>
        <fullName evidence="2">Uncharacterized protein</fullName>
    </submittedName>
</protein>
<organism evidence="2 3">
    <name type="scientific">Faecalicatena orotica</name>
    <dbReference type="NCBI Taxonomy" id="1544"/>
    <lineage>
        <taxon>Bacteria</taxon>
        <taxon>Bacillati</taxon>
        <taxon>Bacillota</taxon>
        <taxon>Clostridia</taxon>
        <taxon>Lachnospirales</taxon>
        <taxon>Lachnospiraceae</taxon>
        <taxon>Faecalicatena</taxon>
    </lineage>
</organism>
<comment type="caution">
    <text evidence="2">The sequence shown here is derived from an EMBL/GenBank/DDBJ whole genome shotgun (WGS) entry which is preliminary data.</text>
</comment>
<gene>
    <name evidence="2" type="ORF">A8806_10718</name>
</gene>
<evidence type="ECO:0000256" key="1">
    <source>
        <dbReference type="SAM" id="Phobius"/>
    </source>
</evidence>
<dbReference type="EMBL" id="QGDL01000007">
    <property type="protein sequence ID" value="PWJ28870.1"/>
    <property type="molecule type" value="Genomic_DNA"/>
</dbReference>
<feature type="transmembrane region" description="Helical" evidence="1">
    <location>
        <begin position="6"/>
        <end position="26"/>
    </location>
</feature>
<proteinExistence type="predicted"/>
<dbReference type="OrthoDB" id="2065661at2"/>